<dbReference type="GO" id="GO:0016020">
    <property type="term" value="C:membrane"/>
    <property type="evidence" value="ECO:0007669"/>
    <property type="project" value="InterPro"/>
</dbReference>
<accession>C1KFH9</accession>
<dbReference type="InterPro" id="IPR047199">
    <property type="entry name" value="CorA-like"/>
</dbReference>
<evidence type="ECO:0000313" key="2">
    <source>
        <dbReference type="EMBL" id="ACO36990.1"/>
    </source>
</evidence>
<dbReference type="SUPFAM" id="SSF143865">
    <property type="entry name" value="CorA soluble domain-like"/>
    <property type="match status" value="1"/>
</dbReference>
<sequence>MIHVQQFYKIRSTNEIDELNCGDYDWLEITNPSNRDLSLVQRRTGLDVSTSKLILSSHESSHIEGLTEPDKPLMIVLQYPKIVKSNLGDFKEYTTSPIILILSNDEDNNDLITISSHEPSFISMIQEDSKNLKVHITNKKDIMLLVIYYMSQEYRSILNTLSKDANSLEQSLKTATNNNIFYHIMSIQKTVSSFLDSLANNQNICEKIEDDANYFASEKYTELARSASLALEETSESARHLDYILDKYASLVSSIVGNNQLATINKFTEWSIVLSFLSAFFGALGINYYLPGESSHVTTLLVFATIFASSIWLSKYIRKLLNGNKKETR</sequence>
<keyword evidence="3" id="KW-1185">Reference proteome</keyword>
<evidence type="ECO:0000256" key="1">
    <source>
        <dbReference type="SAM" id="Phobius"/>
    </source>
</evidence>
<dbReference type="Pfam" id="PF01544">
    <property type="entry name" value="CorA"/>
    <property type="match status" value="1"/>
</dbReference>
<keyword evidence="1" id="KW-0812">Transmembrane</keyword>
<dbReference type="EMBL" id="FJ822135">
    <property type="protein sequence ID" value="ACO36990.1"/>
    <property type="molecule type" value="Genomic_DNA"/>
</dbReference>
<dbReference type="InterPro" id="IPR002523">
    <property type="entry name" value="MgTranspt_CorA/ZnTranspt_ZntB"/>
</dbReference>
<dbReference type="GeneID" id="7750924"/>
<reference evidence="2 3" key="1">
    <citation type="journal article" date="2009" name="Gene">
        <title>Genome of a virulent bacteriophage Lb338-1 that lyses the probiotic Lactobacillus paracasei cheese strain.</title>
        <authorList>
            <person name="Alemayehu D."/>
            <person name="Ross R.P."/>
            <person name="O'Sullivan O."/>
            <person name="Coffey A."/>
            <person name="Stanton C."/>
            <person name="Fitzgerald G.F."/>
            <person name="McAuliffe O."/>
        </authorList>
    </citation>
    <scope>NUCLEOTIDE SEQUENCE [LARGE SCALE GENOMIC DNA]</scope>
    <source>
        <strain evidence="2">Lb338-1</strain>
    </source>
</reference>
<keyword evidence="1" id="KW-0472">Membrane</keyword>
<dbReference type="RefSeq" id="YP_002790748.1">
    <property type="nucleotide sequence ID" value="NC_012530.1"/>
</dbReference>
<evidence type="ECO:0000313" key="3">
    <source>
        <dbReference type="Proteomes" id="UP000001878"/>
    </source>
</evidence>
<dbReference type="Proteomes" id="UP000001878">
    <property type="component" value="Segment"/>
</dbReference>
<dbReference type="GO" id="GO:0046873">
    <property type="term" value="F:metal ion transmembrane transporter activity"/>
    <property type="evidence" value="ECO:0007669"/>
    <property type="project" value="InterPro"/>
</dbReference>
<dbReference type="PANTHER" id="PTHR47891">
    <property type="entry name" value="TRANSPORTER-RELATED"/>
    <property type="match status" value="1"/>
</dbReference>
<feature type="transmembrane region" description="Helical" evidence="1">
    <location>
        <begin position="270"/>
        <end position="290"/>
    </location>
</feature>
<gene>
    <name evidence="2" type="ORF">lb338_phage_69</name>
</gene>
<dbReference type="OrthoDB" id="29811at10239"/>
<dbReference type="KEGG" id="vg:7750924"/>
<keyword evidence="1" id="KW-1133">Transmembrane helix</keyword>
<organism evidence="2 3">
    <name type="scientific">Lactobacillus phage Lb338-1</name>
    <dbReference type="NCBI Taxonomy" id="2892342"/>
    <lineage>
        <taxon>Viruses</taxon>
        <taxon>Duplodnaviria</taxon>
        <taxon>Heunggongvirae</taxon>
        <taxon>Uroviricota</taxon>
        <taxon>Caudoviricetes</taxon>
        <taxon>Herelleviridae</taxon>
        <taxon>Mooreparkvirus</taxon>
        <taxon>Mooreparkvirus Lb3381</taxon>
    </lineage>
</organism>
<protein>
    <submittedName>
        <fullName evidence="2">Mg2+/Co2+ transport protein CorA</fullName>
    </submittedName>
</protein>
<dbReference type="Gene3D" id="3.30.460.20">
    <property type="entry name" value="CorA soluble domain-like"/>
    <property type="match status" value="1"/>
</dbReference>
<proteinExistence type="predicted"/>
<feature type="transmembrane region" description="Helical" evidence="1">
    <location>
        <begin position="296"/>
        <end position="317"/>
    </location>
</feature>
<name>C1KFH9_9CAUD</name>
<dbReference type="PANTHER" id="PTHR47891:SF1">
    <property type="entry name" value="CORA-MAGNESIUM AND COBALT TRANSPORTER"/>
    <property type="match status" value="1"/>
</dbReference>
<dbReference type="InterPro" id="IPR045861">
    <property type="entry name" value="CorA_cytoplasmic_dom"/>
</dbReference>
<dbReference type="Gene3D" id="1.20.58.340">
    <property type="entry name" value="Magnesium transport protein CorA, transmembrane region"/>
    <property type="match status" value="1"/>
</dbReference>